<evidence type="ECO:0000256" key="2">
    <source>
        <dbReference type="ARBA" id="ARBA00023015"/>
    </source>
</evidence>
<reference evidence="8" key="1">
    <citation type="submission" date="2020-01" db="EMBL/GenBank/DDBJ databases">
        <title>Genome sequence of Kobresia littledalei, the first chromosome-level genome in the family Cyperaceae.</title>
        <authorList>
            <person name="Qu G."/>
        </authorList>
    </citation>
    <scope>NUCLEOTIDE SEQUENCE</scope>
    <source>
        <strain evidence="8">C.B.Clarke</strain>
        <tissue evidence="8">Leaf</tissue>
    </source>
</reference>
<dbReference type="PROSITE" id="PS50811">
    <property type="entry name" value="WRKY"/>
    <property type="match status" value="1"/>
</dbReference>
<evidence type="ECO:0000256" key="4">
    <source>
        <dbReference type="ARBA" id="ARBA00023163"/>
    </source>
</evidence>
<protein>
    <submittedName>
        <fullName evidence="8">Putative WRKY transcription factor 17 isoform X2</fullName>
    </submittedName>
</protein>
<dbReference type="InterPro" id="IPR036576">
    <property type="entry name" value="WRKY_dom_sf"/>
</dbReference>
<feature type="compositionally biased region" description="Basic and acidic residues" evidence="6">
    <location>
        <begin position="189"/>
        <end position="207"/>
    </location>
</feature>
<dbReference type="EMBL" id="SWLB01000004">
    <property type="protein sequence ID" value="KAF3338853.1"/>
    <property type="molecule type" value="Genomic_DNA"/>
</dbReference>
<feature type="domain" description="WRKY" evidence="7">
    <location>
        <begin position="272"/>
        <end position="341"/>
    </location>
</feature>
<feature type="region of interest" description="Disordered" evidence="6">
    <location>
        <begin position="167"/>
        <end position="208"/>
    </location>
</feature>
<keyword evidence="9" id="KW-1185">Reference proteome</keyword>
<dbReference type="GO" id="GO:0043565">
    <property type="term" value="F:sequence-specific DNA binding"/>
    <property type="evidence" value="ECO:0007669"/>
    <property type="project" value="InterPro"/>
</dbReference>
<dbReference type="Proteomes" id="UP000623129">
    <property type="component" value="Unassembled WGS sequence"/>
</dbReference>
<feature type="region of interest" description="Disordered" evidence="6">
    <location>
        <begin position="1"/>
        <end position="43"/>
    </location>
</feature>
<dbReference type="SMART" id="SM00774">
    <property type="entry name" value="WRKY"/>
    <property type="match status" value="1"/>
</dbReference>
<evidence type="ECO:0000259" key="7">
    <source>
        <dbReference type="PROSITE" id="PS50811"/>
    </source>
</evidence>
<sequence length="381" mass="41787">MDVNPIKSARFRRSPVTSQAPPAETKAAPASSSQTQTQTQTQTQRSDLFGVVCLNCPLDNHKSCDSCSAAVSAASLDQSTARVTKTLEDDEESVYNGRKGGSDLTGFKKPSTTMAMSNMPGAEEETVYNGKIFSGHQWHTDRTAVRNEAIFEESIHRGGRLVSFAIPSPSIHPTDAATEKESTSLMYDKTSHDRPGRSKRSRQEKDIQFVMGTSTSVPEWSMQNGVESEDQTILFSEAGTSGRLPAPTHPSSSSCRKRRKTARRCVRVPAVNSEEPPDDGYRWWKSGKKQIKGSSYPRDYYQCKTKTHSDNCAARKHVMRALNEPAMLDITYYGEHSAMSDTTPFSASASAVTADIVPGNVPAAPLEEPTTANPTRFFNFL</sequence>
<evidence type="ECO:0000313" key="8">
    <source>
        <dbReference type="EMBL" id="KAF3338853.1"/>
    </source>
</evidence>
<feature type="compositionally biased region" description="Low complexity" evidence="6">
    <location>
        <begin position="31"/>
        <end position="43"/>
    </location>
</feature>
<dbReference type="InterPro" id="IPR003657">
    <property type="entry name" value="WRKY_dom"/>
</dbReference>
<keyword evidence="3" id="KW-0238">DNA-binding</keyword>
<keyword evidence="2" id="KW-0805">Transcription regulation</keyword>
<comment type="subcellular location">
    <subcellularLocation>
        <location evidence="1">Nucleus</location>
    </subcellularLocation>
</comment>
<comment type="caution">
    <text evidence="8">The sequence shown here is derived from an EMBL/GenBank/DDBJ whole genome shotgun (WGS) entry which is preliminary data.</text>
</comment>
<dbReference type="SUPFAM" id="SSF118290">
    <property type="entry name" value="WRKY DNA-binding domain"/>
    <property type="match status" value="1"/>
</dbReference>
<feature type="region of interest" description="Disordered" evidence="6">
    <location>
        <begin position="239"/>
        <end position="261"/>
    </location>
</feature>
<proteinExistence type="predicted"/>
<dbReference type="Gene3D" id="2.20.25.80">
    <property type="entry name" value="WRKY domain"/>
    <property type="match status" value="1"/>
</dbReference>
<dbReference type="AlphaFoldDB" id="A0A833RFH4"/>
<evidence type="ECO:0000256" key="3">
    <source>
        <dbReference type="ARBA" id="ARBA00023125"/>
    </source>
</evidence>
<dbReference type="Pfam" id="PF03106">
    <property type="entry name" value="WRKY"/>
    <property type="match status" value="1"/>
</dbReference>
<organism evidence="8 9">
    <name type="scientific">Carex littledalei</name>
    <dbReference type="NCBI Taxonomy" id="544730"/>
    <lineage>
        <taxon>Eukaryota</taxon>
        <taxon>Viridiplantae</taxon>
        <taxon>Streptophyta</taxon>
        <taxon>Embryophyta</taxon>
        <taxon>Tracheophyta</taxon>
        <taxon>Spermatophyta</taxon>
        <taxon>Magnoliopsida</taxon>
        <taxon>Liliopsida</taxon>
        <taxon>Poales</taxon>
        <taxon>Cyperaceae</taxon>
        <taxon>Cyperoideae</taxon>
        <taxon>Cariceae</taxon>
        <taxon>Carex</taxon>
        <taxon>Carex subgen. Euthyceras</taxon>
    </lineage>
</organism>
<name>A0A833RFH4_9POAL</name>
<evidence type="ECO:0000313" key="9">
    <source>
        <dbReference type="Proteomes" id="UP000623129"/>
    </source>
</evidence>
<accession>A0A833RFH4</accession>
<dbReference type="GO" id="GO:0005634">
    <property type="term" value="C:nucleus"/>
    <property type="evidence" value="ECO:0007669"/>
    <property type="project" value="UniProtKB-SubCell"/>
</dbReference>
<evidence type="ECO:0000256" key="6">
    <source>
        <dbReference type="SAM" id="MobiDB-lite"/>
    </source>
</evidence>
<keyword evidence="5" id="KW-0539">Nucleus</keyword>
<dbReference type="GO" id="GO:0003700">
    <property type="term" value="F:DNA-binding transcription factor activity"/>
    <property type="evidence" value="ECO:0007669"/>
    <property type="project" value="InterPro"/>
</dbReference>
<evidence type="ECO:0000256" key="5">
    <source>
        <dbReference type="ARBA" id="ARBA00023242"/>
    </source>
</evidence>
<dbReference type="PANTHER" id="PTHR31282">
    <property type="entry name" value="WRKY TRANSCRIPTION FACTOR 21-RELATED"/>
    <property type="match status" value="1"/>
</dbReference>
<dbReference type="InterPro" id="IPR044810">
    <property type="entry name" value="WRKY_plant"/>
</dbReference>
<evidence type="ECO:0000256" key="1">
    <source>
        <dbReference type="ARBA" id="ARBA00004123"/>
    </source>
</evidence>
<keyword evidence="4" id="KW-0804">Transcription</keyword>
<dbReference type="OrthoDB" id="693960at2759"/>
<gene>
    <name evidence="8" type="ORF">FCM35_KLT16324</name>
</gene>